<sequence length="171" mass="18911">MASSVAITVLINRLFVFIFLFVSLMVLATNKVTTSYLTVDDNPSKVTFKNSYAYRFLLSVAVIGCAYTLLQIPFAALSISNRTEISQFVIFPDLVFTPLFAMAVGAGFGLTVDVKHFLDKLFASADLQDDPELKDVDKFFDHVYVSAGFLLLATVFMVVMTILSVHAVSRK</sequence>
<dbReference type="RefSeq" id="XP_010936899.1">
    <property type="nucleotide sequence ID" value="XM_010938597.3"/>
</dbReference>
<evidence type="ECO:0000256" key="6">
    <source>
        <dbReference type="ARBA" id="ARBA00022989"/>
    </source>
</evidence>
<comment type="subunit">
    <text evidence="3 8">Homodimer and heterodimers.</text>
</comment>
<feature type="transmembrane region" description="Helical" evidence="8">
    <location>
        <begin position="143"/>
        <end position="168"/>
    </location>
</feature>
<evidence type="ECO:0000256" key="5">
    <source>
        <dbReference type="ARBA" id="ARBA00022692"/>
    </source>
</evidence>
<evidence type="ECO:0000259" key="9">
    <source>
        <dbReference type="Pfam" id="PF04535"/>
    </source>
</evidence>
<comment type="similarity">
    <text evidence="2 8">Belongs to the Casparian strip membrane proteins (CASP) family.</text>
</comment>
<comment type="subcellular location">
    <subcellularLocation>
        <location evidence="1 8">Cell membrane</location>
        <topology evidence="1 8">Multi-pass membrane protein</topology>
    </subcellularLocation>
</comment>
<evidence type="ECO:0000256" key="2">
    <source>
        <dbReference type="ARBA" id="ARBA00007651"/>
    </source>
</evidence>
<dbReference type="PANTHER" id="PTHR33573:SF17">
    <property type="entry name" value="CASP-LIKE PROTEIN 4D1"/>
    <property type="match status" value="1"/>
</dbReference>
<comment type="caution">
    <text evidence="8">Lacks conserved residue(s) required for the propagation of feature annotation.</text>
</comment>
<dbReference type="Proteomes" id="UP000504607">
    <property type="component" value="Chromosome 13"/>
</dbReference>
<evidence type="ECO:0000313" key="10">
    <source>
        <dbReference type="Proteomes" id="UP000504607"/>
    </source>
</evidence>
<keyword evidence="6 8" id="KW-1133">Transmembrane helix</keyword>
<feature type="transmembrane region" description="Helical" evidence="8">
    <location>
        <begin position="52"/>
        <end position="76"/>
    </location>
</feature>
<keyword evidence="7 8" id="KW-0472">Membrane</keyword>
<dbReference type="KEGG" id="egu:105056408"/>
<dbReference type="OrthoDB" id="685197at2759"/>
<feature type="transmembrane region" description="Helical" evidence="8">
    <location>
        <begin position="88"/>
        <end position="112"/>
    </location>
</feature>
<keyword evidence="4 8" id="KW-1003">Cell membrane</keyword>
<dbReference type="FunCoup" id="A0A6I9S3A8">
    <property type="interactions" value="589"/>
</dbReference>
<dbReference type="InParanoid" id="A0A6I9S3A8"/>
<keyword evidence="10" id="KW-1185">Reference proteome</keyword>
<dbReference type="PANTHER" id="PTHR33573">
    <property type="entry name" value="CASP-LIKE PROTEIN 4A4"/>
    <property type="match status" value="1"/>
</dbReference>
<organism evidence="10 11">
    <name type="scientific">Elaeis guineensis var. tenera</name>
    <name type="common">Oil palm</name>
    <dbReference type="NCBI Taxonomy" id="51953"/>
    <lineage>
        <taxon>Eukaryota</taxon>
        <taxon>Viridiplantae</taxon>
        <taxon>Streptophyta</taxon>
        <taxon>Embryophyta</taxon>
        <taxon>Tracheophyta</taxon>
        <taxon>Spermatophyta</taxon>
        <taxon>Magnoliopsida</taxon>
        <taxon>Liliopsida</taxon>
        <taxon>Arecaceae</taxon>
        <taxon>Arecoideae</taxon>
        <taxon>Cocoseae</taxon>
        <taxon>Elaeidinae</taxon>
        <taxon>Elaeis</taxon>
    </lineage>
</organism>
<dbReference type="InterPro" id="IPR006702">
    <property type="entry name" value="CASP_dom"/>
</dbReference>
<feature type="domain" description="Casparian strip membrane protein" evidence="9">
    <location>
        <begin position="4"/>
        <end position="115"/>
    </location>
</feature>
<proteinExistence type="inferred from homology"/>
<dbReference type="GeneID" id="105056408"/>
<dbReference type="Pfam" id="PF04535">
    <property type="entry name" value="CASP_dom"/>
    <property type="match status" value="1"/>
</dbReference>
<evidence type="ECO:0000313" key="11">
    <source>
        <dbReference type="RefSeq" id="XP_010936899.1"/>
    </source>
</evidence>
<reference evidence="11" key="1">
    <citation type="submission" date="2025-08" db="UniProtKB">
        <authorList>
            <consortium name="RefSeq"/>
        </authorList>
    </citation>
    <scope>IDENTIFICATION</scope>
</reference>
<evidence type="ECO:0000256" key="1">
    <source>
        <dbReference type="ARBA" id="ARBA00004651"/>
    </source>
</evidence>
<evidence type="ECO:0000256" key="4">
    <source>
        <dbReference type="ARBA" id="ARBA00022475"/>
    </source>
</evidence>
<evidence type="ECO:0000256" key="3">
    <source>
        <dbReference type="ARBA" id="ARBA00011489"/>
    </source>
</evidence>
<keyword evidence="5 8" id="KW-0812">Transmembrane</keyword>
<accession>A0A6I9S3A8</accession>
<gene>
    <name evidence="11" type="primary">LOC105056408</name>
</gene>
<dbReference type="AlphaFoldDB" id="A0A6I9S3A8"/>
<evidence type="ECO:0000256" key="7">
    <source>
        <dbReference type="ARBA" id="ARBA00023136"/>
    </source>
</evidence>
<protein>
    <recommendedName>
        <fullName evidence="8">CASP-like protein</fullName>
    </recommendedName>
</protein>
<name>A0A6I9S3A8_ELAGV</name>
<evidence type="ECO:0000256" key="8">
    <source>
        <dbReference type="RuleBase" id="RU361233"/>
    </source>
</evidence>
<dbReference type="GO" id="GO:0005886">
    <property type="term" value="C:plasma membrane"/>
    <property type="evidence" value="ECO:0007669"/>
    <property type="project" value="UniProtKB-SubCell"/>
</dbReference>